<sequence length="186" mass="20966">MPNPVQDLSQFRLPPEGRGRPRWIVQLWWIVQSVLFSPSPQFMFGWRRWLLRCFGAKIGHQVLIRSSAKILYPWNLTIGDWSWIGDDVVLYSAGQITLGSHVVISQRGYLCAGTHDLTRPDFQAVYLSIIVEDEAWLTTDVFVAPGVNIGRGAVVGARSSVFSDLPAMMVSHGTPAMPKRHRLEHT</sequence>
<accession>A0A8K2A1E5</accession>
<dbReference type="AlphaFoldDB" id="A0A8K2A1E5"/>
<dbReference type="PANTHER" id="PTHR23416">
    <property type="entry name" value="SIALIC ACID SYNTHASE-RELATED"/>
    <property type="match status" value="1"/>
</dbReference>
<dbReference type="CDD" id="cd05825">
    <property type="entry name" value="LbH_wcaF_like"/>
    <property type="match status" value="1"/>
</dbReference>
<comment type="similarity">
    <text evidence="1">Belongs to the transferase hexapeptide repeat family.</text>
</comment>
<dbReference type="GO" id="GO:0008374">
    <property type="term" value="F:O-acyltransferase activity"/>
    <property type="evidence" value="ECO:0007669"/>
    <property type="project" value="TreeGrafter"/>
</dbReference>
<dbReference type="Proteomes" id="UP000607397">
    <property type="component" value="Unassembled WGS sequence"/>
</dbReference>
<evidence type="ECO:0000313" key="4">
    <source>
        <dbReference type="Proteomes" id="UP000607397"/>
    </source>
</evidence>
<dbReference type="GO" id="GO:0005829">
    <property type="term" value="C:cytosol"/>
    <property type="evidence" value="ECO:0007669"/>
    <property type="project" value="TreeGrafter"/>
</dbReference>
<dbReference type="GO" id="GO:0043886">
    <property type="term" value="F:structural constituent of carboxysome shell"/>
    <property type="evidence" value="ECO:0007669"/>
    <property type="project" value="UniProtKB-ARBA"/>
</dbReference>
<dbReference type="GO" id="GO:0031470">
    <property type="term" value="C:carboxysome"/>
    <property type="evidence" value="ECO:0007669"/>
    <property type="project" value="UniProtKB-ARBA"/>
</dbReference>
<keyword evidence="2" id="KW-0808">Transferase</keyword>
<gene>
    <name evidence="3" type="primary">wcaF</name>
    <name evidence="3" type="ORF">GS597_14290</name>
</gene>
<dbReference type="InterPro" id="IPR051159">
    <property type="entry name" value="Hexapeptide_acetyltransf"/>
</dbReference>
<dbReference type="NCBIfam" id="NF007797">
    <property type="entry name" value="PRK10502.1"/>
    <property type="match status" value="1"/>
</dbReference>
<reference evidence="3" key="1">
    <citation type="submission" date="2019-12" db="EMBL/GenBank/DDBJ databases">
        <title>High-Quality draft genome sequences of three cyanobacteria isolated from the limestone walls of the Old Cathedral of Coimbra.</title>
        <authorList>
            <person name="Tiago I."/>
            <person name="Soares F."/>
            <person name="Portugal A."/>
        </authorList>
    </citation>
    <scope>NUCLEOTIDE SEQUENCE [LARGE SCALE GENOMIC DNA]</scope>
    <source>
        <strain evidence="3">C</strain>
    </source>
</reference>
<comment type="caution">
    <text evidence="3">The sequence shown here is derived from an EMBL/GenBank/DDBJ whole genome shotgun (WGS) entry which is preliminary data.</text>
</comment>
<proteinExistence type="inferred from homology"/>
<name>A0A8K2A1E5_9CYAN</name>
<dbReference type="RefSeq" id="WP_161826136.1">
    <property type="nucleotide sequence ID" value="NZ_WVIC01000030.1"/>
</dbReference>
<keyword evidence="4" id="KW-1185">Reference proteome</keyword>
<organism evidence="3 4">
    <name type="scientific">Petrachloros mirabilis ULC683</name>
    <dbReference type="NCBI Taxonomy" id="2781853"/>
    <lineage>
        <taxon>Bacteria</taxon>
        <taxon>Bacillati</taxon>
        <taxon>Cyanobacteriota</taxon>
        <taxon>Cyanophyceae</taxon>
        <taxon>Synechococcales</taxon>
        <taxon>Petrachlorosaceae</taxon>
        <taxon>Petrachloros</taxon>
        <taxon>Petrachloros mirabilis</taxon>
    </lineage>
</organism>
<protein>
    <submittedName>
        <fullName evidence="3">Colanic acid biosynthesis acetyltransferase WcaF</fullName>
    </submittedName>
</protein>
<dbReference type="PANTHER" id="PTHR23416:SF23">
    <property type="entry name" value="ACETYLTRANSFERASE C18B11.09C-RELATED"/>
    <property type="match status" value="1"/>
</dbReference>
<dbReference type="Gene3D" id="2.160.10.10">
    <property type="entry name" value="Hexapeptide repeat proteins"/>
    <property type="match status" value="1"/>
</dbReference>
<evidence type="ECO:0000313" key="3">
    <source>
        <dbReference type="EMBL" id="NCJ07657.1"/>
    </source>
</evidence>
<dbReference type="SUPFAM" id="SSF51161">
    <property type="entry name" value="Trimeric LpxA-like enzymes"/>
    <property type="match status" value="1"/>
</dbReference>
<evidence type="ECO:0000256" key="2">
    <source>
        <dbReference type="ARBA" id="ARBA00022679"/>
    </source>
</evidence>
<dbReference type="EMBL" id="WVIC01000030">
    <property type="protein sequence ID" value="NCJ07657.1"/>
    <property type="molecule type" value="Genomic_DNA"/>
</dbReference>
<dbReference type="InterPro" id="IPR011004">
    <property type="entry name" value="Trimer_LpxA-like_sf"/>
</dbReference>
<evidence type="ECO:0000256" key="1">
    <source>
        <dbReference type="ARBA" id="ARBA00007274"/>
    </source>
</evidence>